<sequence length="166" mass="18863">MLRAYRVLSCGKHSSLQKYLATTKRARRKGGKPKYKYTITIGEFPVEVKTLLELCSSQVVSRSENSERKRKRAKNEAKTTKTEPSARNIRQPTACRGKQGIGNRHLTWTVVFTPPSAVGFLDSRIKDYDSDFDLQHGRLDYSQGCLELEKEEQSRATNLGLIRAIN</sequence>
<accession>A0ACC0C9A9</accession>
<evidence type="ECO:0000313" key="1">
    <source>
        <dbReference type="EMBL" id="KAI5681480.1"/>
    </source>
</evidence>
<protein>
    <submittedName>
        <fullName evidence="1">Uncharacterized protein</fullName>
    </submittedName>
</protein>
<gene>
    <name evidence="1" type="ORF">M9H77_02708</name>
</gene>
<dbReference type="Proteomes" id="UP001060085">
    <property type="component" value="Linkage Group LG01"/>
</dbReference>
<organism evidence="1 2">
    <name type="scientific">Catharanthus roseus</name>
    <name type="common">Madagascar periwinkle</name>
    <name type="synonym">Vinca rosea</name>
    <dbReference type="NCBI Taxonomy" id="4058"/>
    <lineage>
        <taxon>Eukaryota</taxon>
        <taxon>Viridiplantae</taxon>
        <taxon>Streptophyta</taxon>
        <taxon>Embryophyta</taxon>
        <taxon>Tracheophyta</taxon>
        <taxon>Spermatophyta</taxon>
        <taxon>Magnoliopsida</taxon>
        <taxon>eudicotyledons</taxon>
        <taxon>Gunneridae</taxon>
        <taxon>Pentapetalae</taxon>
        <taxon>asterids</taxon>
        <taxon>lamiids</taxon>
        <taxon>Gentianales</taxon>
        <taxon>Apocynaceae</taxon>
        <taxon>Rauvolfioideae</taxon>
        <taxon>Vinceae</taxon>
        <taxon>Catharanthinae</taxon>
        <taxon>Catharanthus</taxon>
    </lineage>
</organism>
<proteinExistence type="predicted"/>
<reference evidence="2" key="1">
    <citation type="journal article" date="2023" name="Nat. Plants">
        <title>Single-cell RNA sequencing provides a high-resolution roadmap for understanding the multicellular compartmentation of specialized metabolism.</title>
        <authorList>
            <person name="Sun S."/>
            <person name="Shen X."/>
            <person name="Li Y."/>
            <person name="Li Y."/>
            <person name="Wang S."/>
            <person name="Li R."/>
            <person name="Zhang H."/>
            <person name="Shen G."/>
            <person name="Guo B."/>
            <person name="Wei J."/>
            <person name="Xu J."/>
            <person name="St-Pierre B."/>
            <person name="Chen S."/>
            <person name="Sun C."/>
        </authorList>
    </citation>
    <scope>NUCLEOTIDE SEQUENCE [LARGE SCALE GENOMIC DNA]</scope>
</reference>
<name>A0ACC0C9A9_CATRO</name>
<keyword evidence="2" id="KW-1185">Reference proteome</keyword>
<comment type="caution">
    <text evidence="1">The sequence shown here is derived from an EMBL/GenBank/DDBJ whole genome shotgun (WGS) entry which is preliminary data.</text>
</comment>
<dbReference type="EMBL" id="CM044701">
    <property type="protein sequence ID" value="KAI5681480.1"/>
    <property type="molecule type" value="Genomic_DNA"/>
</dbReference>
<evidence type="ECO:0000313" key="2">
    <source>
        <dbReference type="Proteomes" id="UP001060085"/>
    </source>
</evidence>